<proteinExistence type="predicted"/>
<dbReference type="EMBL" id="BTSY01000003">
    <property type="protein sequence ID" value="GMT19744.1"/>
    <property type="molecule type" value="Genomic_DNA"/>
</dbReference>
<reference evidence="2" key="1">
    <citation type="submission" date="2023-10" db="EMBL/GenBank/DDBJ databases">
        <title>Genome assembly of Pristionchus species.</title>
        <authorList>
            <person name="Yoshida K."/>
            <person name="Sommer R.J."/>
        </authorList>
    </citation>
    <scope>NUCLEOTIDE SEQUENCE</scope>
    <source>
        <strain evidence="2">RS5133</strain>
    </source>
</reference>
<keyword evidence="1" id="KW-0812">Transmembrane</keyword>
<accession>A0AAV5VJP0</accession>
<evidence type="ECO:0000256" key="1">
    <source>
        <dbReference type="SAM" id="Phobius"/>
    </source>
</evidence>
<name>A0AAV5VJP0_9BILA</name>
<evidence type="ECO:0000313" key="2">
    <source>
        <dbReference type="EMBL" id="GMT19744.1"/>
    </source>
</evidence>
<evidence type="ECO:0000313" key="3">
    <source>
        <dbReference type="Proteomes" id="UP001432322"/>
    </source>
</evidence>
<gene>
    <name evidence="2" type="ORF">PFISCL1PPCAC_11041</name>
</gene>
<keyword evidence="3" id="KW-1185">Reference proteome</keyword>
<dbReference type="AlphaFoldDB" id="A0AAV5VJP0"/>
<feature type="transmembrane region" description="Helical" evidence="1">
    <location>
        <begin position="90"/>
        <end position="111"/>
    </location>
</feature>
<feature type="transmembrane region" description="Helical" evidence="1">
    <location>
        <begin position="117"/>
        <end position="139"/>
    </location>
</feature>
<organism evidence="2 3">
    <name type="scientific">Pristionchus fissidentatus</name>
    <dbReference type="NCBI Taxonomy" id="1538716"/>
    <lineage>
        <taxon>Eukaryota</taxon>
        <taxon>Metazoa</taxon>
        <taxon>Ecdysozoa</taxon>
        <taxon>Nematoda</taxon>
        <taxon>Chromadorea</taxon>
        <taxon>Rhabditida</taxon>
        <taxon>Rhabditina</taxon>
        <taxon>Diplogasteromorpha</taxon>
        <taxon>Diplogasteroidea</taxon>
        <taxon>Neodiplogasteridae</taxon>
        <taxon>Pristionchus</taxon>
    </lineage>
</organism>
<keyword evidence="1" id="KW-1133">Transmembrane helix</keyword>
<protein>
    <submittedName>
        <fullName evidence="2">Uncharacterized protein</fullName>
    </submittedName>
</protein>
<keyword evidence="1" id="KW-0472">Membrane</keyword>
<comment type="caution">
    <text evidence="2">The sequence shown here is derived from an EMBL/GenBank/DDBJ whole genome shotgun (WGS) entry which is preliminary data.</text>
</comment>
<feature type="non-terminal residue" evidence="2">
    <location>
        <position position="1"/>
    </location>
</feature>
<sequence length="166" mass="18987">LRFASDSLCHMVVNSRISETDKRVMREEISLARDKDGTNIDTDSMDAKDFHYFEKVVQLVTDDLAFDEDDTYTKREFMSRLFKSNRFYRLIYAFFAMLLAGLIDGLCQVYLKEIDLEGSVIIAHKIIAKVGSAVGICAIRKWSRMRAAKTMMILIVINIALRGAMV</sequence>
<feature type="non-terminal residue" evidence="2">
    <location>
        <position position="166"/>
    </location>
</feature>
<dbReference type="Proteomes" id="UP001432322">
    <property type="component" value="Unassembled WGS sequence"/>
</dbReference>